<comment type="caution">
    <text evidence="1">The sequence shown here is derived from an EMBL/GenBank/DDBJ whole genome shotgun (WGS) entry which is preliminary data.</text>
</comment>
<protein>
    <submittedName>
        <fullName evidence="1">Uncharacterized protein</fullName>
    </submittedName>
</protein>
<evidence type="ECO:0000313" key="2">
    <source>
        <dbReference type="Proteomes" id="UP001500220"/>
    </source>
</evidence>
<organism evidence="1 2">
    <name type="scientific">Saccharopolyspora thermophila</name>
    <dbReference type="NCBI Taxonomy" id="89367"/>
    <lineage>
        <taxon>Bacteria</taxon>
        <taxon>Bacillati</taxon>
        <taxon>Actinomycetota</taxon>
        <taxon>Actinomycetes</taxon>
        <taxon>Pseudonocardiales</taxon>
        <taxon>Pseudonocardiaceae</taxon>
        <taxon>Saccharopolyspora</taxon>
    </lineage>
</organism>
<gene>
    <name evidence="1" type="ORF">GCM10009545_09610</name>
</gene>
<evidence type="ECO:0000313" key="1">
    <source>
        <dbReference type="EMBL" id="GAA0509587.1"/>
    </source>
</evidence>
<dbReference type="EMBL" id="BAAAHC010000003">
    <property type="protein sequence ID" value="GAA0509587.1"/>
    <property type="molecule type" value="Genomic_DNA"/>
</dbReference>
<reference evidence="2" key="1">
    <citation type="journal article" date="2019" name="Int. J. Syst. Evol. Microbiol.">
        <title>The Global Catalogue of Microorganisms (GCM) 10K type strain sequencing project: providing services to taxonomists for standard genome sequencing and annotation.</title>
        <authorList>
            <consortium name="The Broad Institute Genomics Platform"/>
            <consortium name="The Broad Institute Genome Sequencing Center for Infectious Disease"/>
            <person name="Wu L."/>
            <person name="Ma J."/>
        </authorList>
    </citation>
    <scope>NUCLEOTIDE SEQUENCE [LARGE SCALE GENOMIC DNA]</scope>
    <source>
        <strain evidence="2">JCM 10664</strain>
    </source>
</reference>
<dbReference type="RefSeq" id="WP_346072239.1">
    <property type="nucleotide sequence ID" value="NZ_BAAAHC010000003.1"/>
</dbReference>
<accession>A0ABN1C0Y3</accession>
<keyword evidence="2" id="KW-1185">Reference proteome</keyword>
<name>A0ABN1C0Y3_9PSEU</name>
<proteinExistence type="predicted"/>
<sequence>MAKTQFPVFPRAKGGLAPKAIGGLALVALFTFLVQHPTEAAALVRSGGSGLGGVVDALVTFFQALGR</sequence>
<dbReference type="Proteomes" id="UP001500220">
    <property type="component" value="Unassembled WGS sequence"/>
</dbReference>